<dbReference type="Proteomes" id="UP000313359">
    <property type="component" value="Unassembled WGS sequence"/>
</dbReference>
<evidence type="ECO:0000313" key="3">
    <source>
        <dbReference type="Proteomes" id="UP000313359"/>
    </source>
</evidence>
<feature type="region of interest" description="Disordered" evidence="1">
    <location>
        <begin position="1"/>
        <end position="23"/>
    </location>
</feature>
<gene>
    <name evidence="2" type="ORF">L227DRAFT_52427</name>
</gene>
<protein>
    <submittedName>
        <fullName evidence="2">Uncharacterized protein</fullName>
    </submittedName>
</protein>
<reference evidence="2" key="1">
    <citation type="journal article" date="2018" name="Genome Biol. Evol.">
        <title>Genomics and development of Lentinus tigrinus, a white-rot wood-decaying mushroom with dimorphic fruiting bodies.</title>
        <authorList>
            <person name="Wu B."/>
            <person name="Xu Z."/>
            <person name="Knudson A."/>
            <person name="Carlson A."/>
            <person name="Chen N."/>
            <person name="Kovaka S."/>
            <person name="LaButti K."/>
            <person name="Lipzen A."/>
            <person name="Pennachio C."/>
            <person name="Riley R."/>
            <person name="Schakwitz W."/>
            <person name="Umezawa K."/>
            <person name="Ohm R.A."/>
            <person name="Grigoriev I.V."/>
            <person name="Nagy L.G."/>
            <person name="Gibbons J."/>
            <person name="Hibbett D."/>
        </authorList>
    </citation>
    <scope>NUCLEOTIDE SEQUENCE [LARGE SCALE GENOMIC DNA]</scope>
    <source>
        <strain evidence="2">ALCF2SS1-6</strain>
    </source>
</reference>
<organism evidence="2 3">
    <name type="scientific">Lentinus tigrinus ALCF2SS1-6</name>
    <dbReference type="NCBI Taxonomy" id="1328759"/>
    <lineage>
        <taxon>Eukaryota</taxon>
        <taxon>Fungi</taxon>
        <taxon>Dikarya</taxon>
        <taxon>Basidiomycota</taxon>
        <taxon>Agaricomycotina</taxon>
        <taxon>Agaricomycetes</taxon>
        <taxon>Polyporales</taxon>
        <taxon>Polyporaceae</taxon>
        <taxon>Lentinus</taxon>
    </lineage>
</organism>
<accession>A0A5C2RQB0</accession>
<dbReference type="AlphaFoldDB" id="A0A5C2RQB0"/>
<feature type="region of interest" description="Disordered" evidence="1">
    <location>
        <begin position="155"/>
        <end position="189"/>
    </location>
</feature>
<dbReference type="EMBL" id="ML122365">
    <property type="protein sequence ID" value="RPD52396.1"/>
    <property type="molecule type" value="Genomic_DNA"/>
</dbReference>
<proteinExistence type="predicted"/>
<keyword evidence="3" id="KW-1185">Reference proteome</keyword>
<feature type="compositionally biased region" description="Basic and acidic residues" evidence="1">
    <location>
        <begin position="13"/>
        <end position="23"/>
    </location>
</feature>
<evidence type="ECO:0000256" key="1">
    <source>
        <dbReference type="SAM" id="MobiDB-lite"/>
    </source>
</evidence>
<sequence length="283" mass="31388">MQLVQDVADTDMTDARGSHCPETDARPLIVQDGAPLSPPSRLDRPCVRLDLNASGAIKAEFVRPPDTTSPYFARKSRPMYAMLLYGLRDSLSRKAPFGRTPTVEIQAFKRVHEGSHGDCMESLKEPIYRRPLCQERTIATMCYGKMLASPIIRRRRREGPQQSESNQSSATDNGRALRDPVRVASRPPLPPHRVGVLADLLPCIPKHRSCDAAPTTECVEAWAKRGGAASGGEKRQALASAKRGLRQPRQWGVLGFKKSPAPLMCNRYRVQRSGVPSRRLQTL</sequence>
<feature type="compositionally biased region" description="Polar residues" evidence="1">
    <location>
        <begin position="160"/>
        <end position="172"/>
    </location>
</feature>
<name>A0A5C2RQB0_9APHY</name>
<evidence type="ECO:0000313" key="2">
    <source>
        <dbReference type="EMBL" id="RPD52396.1"/>
    </source>
</evidence>